<accession>A0ABP7M4D9</accession>
<evidence type="ECO:0000313" key="3">
    <source>
        <dbReference type="Proteomes" id="UP001501565"/>
    </source>
</evidence>
<organism evidence="2 3">
    <name type="scientific">Litoribacillus peritrichatus</name>
    <dbReference type="NCBI Taxonomy" id="718191"/>
    <lineage>
        <taxon>Bacteria</taxon>
        <taxon>Pseudomonadati</taxon>
        <taxon>Pseudomonadota</taxon>
        <taxon>Gammaproteobacteria</taxon>
        <taxon>Oceanospirillales</taxon>
        <taxon>Oceanospirillaceae</taxon>
        <taxon>Litoribacillus</taxon>
    </lineage>
</organism>
<comment type="caution">
    <text evidence="2">The sequence shown here is derived from an EMBL/GenBank/DDBJ whole genome shotgun (WGS) entry which is preliminary data.</text>
</comment>
<keyword evidence="3" id="KW-1185">Reference proteome</keyword>
<dbReference type="CDD" id="cd00755">
    <property type="entry name" value="YgdL_like"/>
    <property type="match status" value="1"/>
</dbReference>
<dbReference type="PANTHER" id="PTHR43267">
    <property type="entry name" value="TRNA THREONYLCARBAMOYLADENOSINE DEHYDRATASE"/>
    <property type="match status" value="1"/>
</dbReference>
<dbReference type="InterPro" id="IPR000594">
    <property type="entry name" value="ThiF_NAD_FAD-bd"/>
</dbReference>
<dbReference type="Pfam" id="PF00899">
    <property type="entry name" value="ThiF"/>
    <property type="match status" value="1"/>
</dbReference>
<dbReference type="Proteomes" id="UP001501565">
    <property type="component" value="Unassembled WGS sequence"/>
</dbReference>
<evidence type="ECO:0000259" key="1">
    <source>
        <dbReference type="Pfam" id="PF00899"/>
    </source>
</evidence>
<gene>
    <name evidence="2" type="primary">tcdA</name>
    <name evidence="2" type="ORF">GCM10022277_03280</name>
</gene>
<dbReference type="Gene3D" id="3.40.50.720">
    <property type="entry name" value="NAD(P)-binding Rossmann-like Domain"/>
    <property type="match status" value="1"/>
</dbReference>
<dbReference type="SUPFAM" id="SSF69572">
    <property type="entry name" value="Activating enzymes of the ubiquitin-like proteins"/>
    <property type="match status" value="1"/>
</dbReference>
<dbReference type="NCBIfam" id="NF011696">
    <property type="entry name" value="PRK15116.1"/>
    <property type="match status" value="1"/>
</dbReference>
<name>A0ABP7M4D9_9GAMM</name>
<protein>
    <submittedName>
        <fullName evidence="2">tRNA cyclic N6-threonylcarbamoyladenosine(37) synthase TcdA</fullName>
    </submittedName>
</protein>
<dbReference type="PANTHER" id="PTHR43267:SF1">
    <property type="entry name" value="TRNA THREONYLCARBAMOYLADENOSINE DEHYDRATASE"/>
    <property type="match status" value="1"/>
</dbReference>
<dbReference type="RefSeq" id="WP_344794805.1">
    <property type="nucleotide sequence ID" value="NZ_BAABBN010000004.1"/>
</dbReference>
<reference evidence="3" key="1">
    <citation type="journal article" date="2019" name="Int. J. Syst. Evol. Microbiol.">
        <title>The Global Catalogue of Microorganisms (GCM) 10K type strain sequencing project: providing services to taxonomists for standard genome sequencing and annotation.</title>
        <authorList>
            <consortium name="The Broad Institute Genomics Platform"/>
            <consortium name="The Broad Institute Genome Sequencing Center for Infectious Disease"/>
            <person name="Wu L."/>
            <person name="Ma J."/>
        </authorList>
    </citation>
    <scope>NUCLEOTIDE SEQUENCE [LARGE SCALE GENOMIC DNA]</scope>
    <source>
        <strain evidence="3">JCM 17551</strain>
    </source>
</reference>
<evidence type="ECO:0000313" key="2">
    <source>
        <dbReference type="EMBL" id="GAA3911949.1"/>
    </source>
</evidence>
<dbReference type="InterPro" id="IPR035985">
    <property type="entry name" value="Ubiquitin-activating_enz"/>
</dbReference>
<sequence>MTYQDRFGGIGRLYGVDQLSIYQTAHACVVGIGGVGSWAAEGLARSGVGKITLIDLDDICVTNVNRQVHALTETVGQLKIDVMADRIRSINPDCEVVTVMDFVDAKNVADLIHKDFDCVVDCIDSLKPKAALLNHCKRSKIPMISTGAAGGQTDPTKIEIADLNKTFNDPLIRRVRSWLRRNYGYSRNPKRTYSIPVVYSTEQLVYPQPDGSVCQQKALDDGSTKLDCNTGFGAVTMVTASFGFMAANKALELMTKHILKKRHKAEA</sequence>
<feature type="domain" description="THIF-type NAD/FAD binding fold" evidence="1">
    <location>
        <begin position="15"/>
        <end position="257"/>
    </location>
</feature>
<proteinExistence type="predicted"/>
<dbReference type="EMBL" id="BAABBN010000004">
    <property type="protein sequence ID" value="GAA3911949.1"/>
    <property type="molecule type" value="Genomic_DNA"/>
</dbReference>
<dbReference type="InterPro" id="IPR045886">
    <property type="entry name" value="ThiF/MoeB/HesA"/>
</dbReference>